<dbReference type="Pfam" id="PF07920">
    <property type="entry name" value="DUF1684"/>
    <property type="match status" value="1"/>
</dbReference>
<comment type="caution">
    <text evidence="2">The sequence shown here is derived from an EMBL/GenBank/DDBJ whole genome shotgun (WGS) entry which is preliminary data.</text>
</comment>
<evidence type="ECO:0000313" key="2">
    <source>
        <dbReference type="EMBL" id="MBT2159913.1"/>
    </source>
</evidence>
<evidence type="ECO:0000313" key="3">
    <source>
        <dbReference type="Proteomes" id="UP000740413"/>
    </source>
</evidence>
<proteinExistence type="predicted"/>
<protein>
    <submittedName>
        <fullName evidence="2">DUF1684 domain-containing protein</fullName>
    </submittedName>
</protein>
<dbReference type="Proteomes" id="UP000740413">
    <property type="component" value="Unassembled WGS sequence"/>
</dbReference>
<reference evidence="2 3" key="1">
    <citation type="submission" date="2020-06" db="EMBL/GenBank/DDBJ databases">
        <authorList>
            <person name="Isaeva M.P."/>
            <person name="Chernysheva N.Y."/>
        </authorList>
    </citation>
    <scope>NUCLEOTIDE SEQUENCE [LARGE SCALE GENOMIC DNA]</scope>
    <source>
        <strain evidence="2 3">KMM 6746</strain>
    </source>
</reference>
<sequence>MKTILAMFLVLTNTIVFAQDQSHAEKIKAFQEELNAEFKNPEKSPLSKKEQKKFTGHDFYEINEAYRVKAKFTRVLDPLPFKMKTTTNRAPTYEKYGEVVFEIEGQQHKLTIYQSHSLRQTEKYRDYLFLPFTDLTNGEETYGGGRYIDLRIPDSDSIEIDFNKAYNPYCAYNNYSSCPIPPKENNLDIKIEAGVKAVKK</sequence>
<evidence type="ECO:0000256" key="1">
    <source>
        <dbReference type="SAM" id="SignalP"/>
    </source>
</evidence>
<dbReference type="PANTHER" id="PTHR41913:SF1">
    <property type="entry name" value="DUF1684 DOMAIN-CONTAINING PROTEIN"/>
    <property type="match status" value="1"/>
</dbReference>
<reference evidence="3" key="2">
    <citation type="submission" date="2023-07" db="EMBL/GenBank/DDBJ databases">
        <title>Zobellia barbeyronii sp. nov., a new marine flavobacterium, isolated from green and red algae.</title>
        <authorList>
            <person name="Nedashkovskaya O.I."/>
            <person name="Otstavnykh N."/>
            <person name="Zhukova N."/>
            <person name="Guzev K."/>
            <person name="Chausova V."/>
            <person name="Tekutyeva L."/>
            <person name="Mikhailov V."/>
            <person name="Isaeva M."/>
        </authorList>
    </citation>
    <scope>NUCLEOTIDE SEQUENCE [LARGE SCALE GENOMIC DNA]</scope>
    <source>
        <strain evidence="3">KMM 6746</strain>
    </source>
</reference>
<dbReference type="RefSeq" id="WP_214610188.1">
    <property type="nucleotide sequence ID" value="NZ_JACATN010000001.1"/>
</dbReference>
<name>A0ABS5WAG4_9FLAO</name>
<feature type="signal peptide" evidence="1">
    <location>
        <begin position="1"/>
        <end position="18"/>
    </location>
</feature>
<feature type="chain" id="PRO_5046309801" evidence="1">
    <location>
        <begin position="19"/>
        <end position="200"/>
    </location>
</feature>
<dbReference type="PANTHER" id="PTHR41913">
    <property type="entry name" value="DUF1684 DOMAIN-CONTAINING PROTEIN"/>
    <property type="match status" value="1"/>
</dbReference>
<keyword evidence="1" id="KW-0732">Signal</keyword>
<organism evidence="2 3">
    <name type="scientific">Zobellia barbeyronii</name>
    <dbReference type="NCBI Taxonomy" id="2748009"/>
    <lineage>
        <taxon>Bacteria</taxon>
        <taxon>Pseudomonadati</taxon>
        <taxon>Bacteroidota</taxon>
        <taxon>Flavobacteriia</taxon>
        <taxon>Flavobacteriales</taxon>
        <taxon>Flavobacteriaceae</taxon>
        <taxon>Zobellia</taxon>
    </lineage>
</organism>
<accession>A0ABS5WAG4</accession>
<gene>
    <name evidence="2" type="ORF">HW347_01480</name>
</gene>
<dbReference type="EMBL" id="JACATN010000001">
    <property type="protein sequence ID" value="MBT2159913.1"/>
    <property type="molecule type" value="Genomic_DNA"/>
</dbReference>
<dbReference type="InterPro" id="IPR012467">
    <property type="entry name" value="DUF1684"/>
</dbReference>
<keyword evidence="3" id="KW-1185">Reference proteome</keyword>